<feature type="region of interest" description="Disordered" evidence="1">
    <location>
        <begin position="504"/>
        <end position="550"/>
    </location>
</feature>
<dbReference type="AlphaFoldDB" id="A0A0L0SI21"/>
<feature type="region of interest" description="Disordered" evidence="1">
    <location>
        <begin position="152"/>
        <end position="180"/>
    </location>
</feature>
<feature type="compositionally biased region" description="Low complexity" evidence="1">
    <location>
        <begin position="537"/>
        <end position="550"/>
    </location>
</feature>
<dbReference type="VEuPathDB" id="FungiDB:AMAG_18818"/>
<dbReference type="EMBL" id="GG745339">
    <property type="protein sequence ID" value="KNE62168.1"/>
    <property type="molecule type" value="Genomic_DNA"/>
</dbReference>
<feature type="region of interest" description="Disordered" evidence="1">
    <location>
        <begin position="609"/>
        <end position="646"/>
    </location>
</feature>
<evidence type="ECO:0000256" key="1">
    <source>
        <dbReference type="SAM" id="MobiDB-lite"/>
    </source>
</evidence>
<dbReference type="STRING" id="578462.A0A0L0SI21"/>
<accession>A0A0L0SI21</accession>
<feature type="compositionally biased region" description="Low complexity" evidence="1">
    <location>
        <begin position="199"/>
        <end position="217"/>
    </location>
</feature>
<name>A0A0L0SI21_ALLM3</name>
<keyword evidence="3" id="KW-1185">Reference proteome</keyword>
<dbReference type="OMA" id="HARAMSC"/>
<feature type="compositionally biased region" description="Low complexity" evidence="1">
    <location>
        <begin position="418"/>
        <end position="433"/>
    </location>
</feature>
<proteinExistence type="predicted"/>
<feature type="region of interest" description="Disordered" evidence="1">
    <location>
        <begin position="284"/>
        <end position="307"/>
    </location>
</feature>
<feature type="compositionally biased region" description="Low complexity" evidence="1">
    <location>
        <begin position="284"/>
        <end position="294"/>
    </location>
</feature>
<reference evidence="3" key="2">
    <citation type="submission" date="2009-11" db="EMBL/GenBank/DDBJ databases">
        <title>The Genome Sequence of Allomyces macrogynus strain ATCC 38327.</title>
        <authorList>
            <consortium name="The Broad Institute Genome Sequencing Platform"/>
            <person name="Russ C."/>
            <person name="Cuomo C."/>
            <person name="Shea T."/>
            <person name="Young S.K."/>
            <person name="Zeng Q."/>
            <person name="Koehrsen M."/>
            <person name="Haas B."/>
            <person name="Borodovsky M."/>
            <person name="Guigo R."/>
            <person name="Alvarado L."/>
            <person name="Berlin A."/>
            <person name="Borenstein D."/>
            <person name="Chen Z."/>
            <person name="Engels R."/>
            <person name="Freedman E."/>
            <person name="Gellesch M."/>
            <person name="Goldberg J."/>
            <person name="Griggs A."/>
            <person name="Gujja S."/>
            <person name="Heiman D."/>
            <person name="Hepburn T."/>
            <person name="Howarth C."/>
            <person name="Jen D."/>
            <person name="Larson L."/>
            <person name="Lewis B."/>
            <person name="Mehta T."/>
            <person name="Park D."/>
            <person name="Pearson M."/>
            <person name="Roberts A."/>
            <person name="Saif S."/>
            <person name="Shenoy N."/>
            <person name="Sisk P."/>
            <person name="Stolte C."/>
            <person name="Sykes S."/>
            <person name="Walk T."/>
            <person name="White J."/>
            <person name="Yandava C."/>
            <person name="Burger G."/>
            <person name="Gray M.W."/>
            <person name="Holland P.W.H."/>
            <person name="King N."/>
            <person name="Lang F.B.F."/>
            <person name="Roger A.J."/>
            <person name="Ruiz-Trillo I."/>
            <person name="Lander E."/>
            <person name="Nusbaum C."/>
        </authorList>
    </citation>
    <scope>NUCLEOTIDE SEQUENCE [LARGE SCALE GENOMIC DNA]</scope>
    <source>
        <strain evidence="3">ATCC 38327</strain>
    </source>
</reference>
<feature type="region of interest" description="Disordered" evidence="1">
    <location>
        <begin position="1"/>
        <end position="32"/>
    </location>
</feature>
<feature type="region of interest" description="Disordered" evidence="1">
    <location>
        <begin position="195"/>
        <end position="233"/>
    </location>
</feature>
<evidence type="ECO:0000313" key="3">
    <source>
        <dbReference type="Proteomes" id="UP000054350"/>
    </source>
</evidence>
<dbReference type="Proteomes" id="UP000054350">
    <property type="component" value="Unassembled WGS sequence"/>
</dbReference>
<feature type="compositionally biased region" description="Pro residues" evidence="1">
    <location>
        <begin position="464"/>
        <end position="477"/>
    </location>
</feature>
<organism evidence="2 3">
    <name type="scientific">Allomyces macrogynus (strain ATCC 38327)</name>
    <name type="common">Allomyces javanicus var. macrogynus</name>
    <dbReference type="NCBI Taxonomy" id="578462"/>
    <lineage>
        <taxon>Eukaryota</taxon>
        <taxon>Fungi</taxon>
        <taxon>Fungi incertae sedis</taxon>
        <taxon>Blastocladiomycota</taxon>
        <taxon>Blastocladiomycetes</taxon>
        <taxon>Blastocladiales</taxon>
        <taxon>Blastocladiaceae</taxon>
        <taxon>Allomyces</taxon>
    </lineage>
</organism>
<sequence>MPDIDAHAQTAPLKPYMLGSGPLHGSPQSATPALSTGSLANVAVADTRPRTPVAQALLRPHMARKPSPLNPNAVPAASASVPPLPAATTATAAAANMSPTLHATNLAVAGTGSVRLRTISPERLPAAALANVGEDPTPVEEEDTIEETIARPVATPPVTTTGRAAPTGTPSPTPARTHARSVSLEQRAILHHVHHLPEGTPGPANPSTTAAAASSPGFAPPPTPPGVLRTASSASLHSTSSSVSSYSSSSAATASAALSAMVASTPAGVAAAAQAAQAAQAAASHGSNASQSGSETDSPVRARGGATPFFGNVSPLVSPLMAAGTPAPTMHPHVETMPAIALSSPMSGARDVADLPRERSAFAPMVPGLGGAMCPGSGGGGGGTANASPAPSLPSSPALGHGALSAATGSDKHKLFISTTSSRRPSTVTPASSVGALSAMGSPTVGPPSIVGTPTTPSALMWAPSPPGSLPSTPQLPGPTHVPHARAMSCAPDSPMTLSPVRVGVGSGRGSTGDPPESPSRPPMRAVSANTAEPVMPSSAAAGSLGGAPARSRHMSAYEATPDATAAYAALTTSRHAVVPLTPAHFRPRSQSLSTSALSSPTFSAIGADASPTTIPAGLGGPESPTMVPLGAPVSPQWRTHRPHQP</sequence>
<reference evidence="2 3" key="1">
    <citation type="submission" date="2009-11" db="EMBL/GenBank/DDBJ databases">
        <title>Annotation of Allomyces macrogynus ATCC 38327.</title>
        <authorList>
            <consortium name="The Broad Institute Genome Sequencing Platform"/>
            <person name="Russ C."/>
            <person name="Cuomo C."/>
            <person name="Burger G."/>
            <person name="Gray M.W."/>
            <person name="Holland P.W.H."/>
            <person name="King N."/>
            <person name="Lang F.B.F."/>
            <person name="Roger A.J."/>
            <person name="Ruiz-Trillo I."/>
            <person name="Young S.K."/>
            <person name="Zeng Q."/>
            <person name="Gargeya S."/>
            <person name="Fitzgerald M."/>
            <person name="Haas B."/>
            <person name="Abouelleil A."/>
            <person name="Alvarado L."/>
            <person name="Arachchi H.M."/>
            <person name="Berlin A."/>
            <person name="Chapman S.B."/>
            <person name="Gearin G."/>
            <person name="Goldberg J."/>
            <person name="Griggs A."/>
            <person name="Gujja S."/>
            <person name="Hansen M."/>
            <person name="Heiman D."/>
            <person name="Howarth C."/>
            <person name="Larimer J."/>
            <person name="Lui A."/>
            <person name="MacDonald P.J.P."/>
            <person name="McCowen C."/>
            <person name="Montmayeur A."/>
            <person name="Murphy C."/>
            <person name="Neiman D."/>
            <person name="Pearson M."/>
            <person name="Priest M."/>
            <person name="Roberts A."/>
            <person name="Saif S."/>
            <person name="Shea T."/>
            <person name="Sisk P."/>
            <person name="Stolte C."/>
            <person name="Sykes S."/>
            <person name="Wortman J."/>
            <person name="Nusbaum C."/>
            <person name="Birren B."/>
        </authorList>
    </citation>
    <scope>NUCLEOTIDE SEQUENCE [LARGE SCALE GENOMIC DNA]</scope>
    <source>
        <strain evidence="2 3">ATCC 38327</strain>
    </source>
</reference>
<feature type="region of interest" description="Disordered" evidence="1">
    <location>
        <begin position="377"/>
        <end position="485"/>
    </location>
</feature>
<protein>
    <submittedName>
        <fullName evidence="2">Uncharacterized protein</fullName>
    </submittedName>
</protein>
<feature type="compositionally biased region" description="Low complexity" evidence="1">
    <location>
        <begin position="385"/>
        <end position="399"/>
    </location>
</feature>
<feature type="compositionally biased region" description="Low complexity" evidence="1">
    <location>
        <begin position="152"/>
        <end position="176"/>
    </location>
</feature>
<evidence type="ECO:0000313" key="2">
    <source>
        <dbReference type="EMBL" id="KNE62168.1"/>
    </source>
</evidence>
<gene>
    <name evidence="2" type="ORF">AMAG_18818</name>
</gene>